<feature type="compositionally biased region" description="Low complexity" evidence="1">
    <location>
        <begin position="23"/>
        <end position="33"/>
    </location>
</feature>
<feature type="region of interest" description="Disordered" evidence="1">
    <location>
        <begin position="1"/>
        <end position="45"/>
    </location>
</feature>
<protein>
    <submittedName>
        <fullName evidence="2">Uncharacterized protein</fullName>
    </submittedName>
</protein>
<dbReference type="AlphaFoldDB" id="A0AAV0CEP3"/>
<feature type="region of interest" description="Disordered" evidence="1">
    <location>
        <begin position="65"/>
        <end position="89"/>
    </location>
</feature>
<gene>
    <name evidence="2" type="ORF">CEPIT_LOCUS4353</name>
</gene>
<dbReference type="EMBL" id="CAMAPF010000022">
    <property type="protein sequence ID" value="CAH9072566.1"/>
    <property type="molecule type" value="Genomic_DNA"/>
</dbReference>
<organism evidence="2 3">
    <name type="scientific">Cuscuta epithymum</name>
    <dbReference type="NCBI Taxonomy" id="186058"/>
    <lineage>
        <taxon>Eukaryota</taxon>
        <taxon>Viridiplantae</taxon>
        <taxon>Streptophyta</taxon>
        <taxon>Embryophyta</taxon>
        <taxon>Tracheophyta</taxon>
        <taxon>Spermatophyta</taxon>
        <taxon>Magnoliopsida</taxon>
        <taxon>eudicotyledons</taxon>
        <taxon>Gunneridae</taxon>
        <taxon>Pentapetalae</taxon>
        <taxon>asterids</taxon>
        <taxon>lamiids</taxon>
        <taxon>Solanales</taxon>
        <taxon>Convolvulaceae</taxon>
        <taxon>Cuscuteae</taxon>
        <taxon>Cuscuta</taxon>
        <taxon>Cuscuta subgen. Cuscuta</taxon>
    </lineage>
</organism>
<proteinExistence type="predicted"/>
<sequence>MAGLGPVRARFGPGPGRASGQKTGARARTAGGRFRAKPGRARPNGPFFFFGSPIVGLRAQAEVRPTNPSLPDARPVRTQGQPTGPCSLRMDERLGLGVQAQRLIPTSVYAGTRSRATGHQG</sequence>
<evidence type="ECO:0000313" key="3">
    <source>
        <dbReference type="Proteomes" id="UP001152523"/>
    </source>
</evidence>
<accession>A0AAV0CEP3</accession>
<keyword evidence="3" id="KW-1185">Reference proteome</keyword>
<evidence type="ECO:0000313" key="2">
    <source>
        <dbReference type="EMBL" id="CAH9072566.1"/>
    </source>
</evidence>
<comment type="caution">
    <text evidence="2">The sequence shown here is derived from an EMBL/GenBank/DDBJ whole genome shotgun (WGS) entry which is preliminary data.</text>
</comment>
<reference evidence="2" key="1">
    <citation type="submission" date="2022-07" db="EMBL/GenBank/DDBJ databases">
        <authorList>
            <person name="Macas J."/>
            <person name="Novak P."/>
            <person name="Neumann P."/>
        </authorList>
    </citation>
    <scope>NUCLEOTIDE SEQUENCE</scope>
</reference>
<evidence type="ECO:0000256" key="1">
    <source>
        <dbReference type="SAM" id="MobiDB-lite"/>
    </source>
</evidence>
<name>A0AAV0CEP3_9ASTE</name>
<dbReference type="Proteomes" id="UP001152523">
    <property type="component" value="Unassembled WGS sequence"/>
</dbReference>